<sequence>MRNFLNLVPSASEYFSSRRLEKADPLRGLRQRAIVFGFNCGQSIAQILLCLTVVSAGALHPSAARAIGAIAATPRTIAQTPANAPAPLTKLLTEIDAAANRRDVKAVMAFYSQNFTHSDGLNSQSMAKALTQLWERYPSLNYRTEIKSWNTEGSAIVAETVTTISGTHKQDGRELTLKATIRSQQRFEGEKIVKQEILAEQTQLSSGQNPPTIEVNVPEQVKVGEEYHFDAIVREPIGDDILIGTVLEEPITEKTFFNPSEVELELLNSGGIFKVGKAPATPENRWVSAVLMRQGGIAMVSVRLRVVK</sequence>
<accession>A0ABX2CR25</accession>
<gene>
    <name evidence="2" type="ORF">E5S67_00362</name>
</gene>
<dbReference type="Pfam" id="PF12680">
    <property type="entry name" value="SnoaL_2"/>
    <property type="match status" value="1"/>
</dbReference>
<evidence type="ECO:0000313" key="2">
    <source>
        <dbReference type="EMBL" id="NQE32646.1"/>
    </source>
</evidence>
<evidence type="ECO:0000259" key="1">
    <source>
        <dbReference type="Pfam" id="PF12680"/>
    </source>
</evidence>
<dbReference type="Gene3D" id="3.10.450.50">
    <property type="match status" value="1"/>
</dbReference>
<organism evidence="2 3">
    <name type="scientific">Microcoleus asticus IPMA8</name>
    <dbReference type="NCBI Taxonomy" id="2563858"/>
    <lineage>
        <taxon>Bacteria</taxon>
        <taxon>Bacillati</taxon>
        <taxon>Cyanobacteriota</taxon>
        <taxon>Cyanophyceae</taxon>
        <taxon>Oscillatoriophycideae</taxon>
        <taxon>Oscillatoriales</taxon>
        <taxon>Microcoleaceae</taxon>
        <taxon>Microcoleus</taxon>
        <taxon>Microcoleus asticus</taxon>
    </lineage>
</organism>
<dbReference type="RefSeq" id="WP_172184932.1">
    <property type="nucleotide sequence ID" value="NZ_CAWPPK010000252.1"/>
</dbReference>
<dbReference type="InterPro" id="IPR037401">
    <property type="entry name" value="SnoaL-like"/>
</dbReference>
<dbReference type="InterPro" id="IPR032710">
    <property type="entry name" value="NTF2-like_dom_sf"/>
</dbReference>
<dbReference type="SUPFAM" id="SSF54427">
    <property type="entry name" value="NTF2-like"/>
    <property type="match status" value="1"/>
</dbReference>
<dbReference type="EMBL" id="SRRZ01000004">
    <property type="protein sequence ID" value="NQE32646.1"/>
    <property type="molecule type" value="Genomic_DNA"/>
</dbReference>
<feature type="domain" description="SnoaL-like" evidence="1">
    <location>
        <begin position="97"/>
        <end position="194"/>
    </location>
</feature>
<comment type="caution">
    <text evidence="2">The sequence shown here is derived from an EMBL/GenBank/DDBJ whole genome shotgun (WGS) entry which is preliminary data.</text>
</comment>
<proteinExistence type="predicted"/>
<protein>
    <recommendedName>
        <fullName evidence="1">SnoaL-like domain-containing protein</fullName>
    </recommendedName>
</protein>
<evidence type="ECO:0000313" key="3">
    <source>
        <dbReference type="Proteomes" id="UP000702425"/>
    </source>
</evidence>
<name>A0ABX2CR25_9CYAN</name>
<reference evidence="2 3" key="1">
    <citation type="journal article" date="2020" name="Sci. Rep.">
        <title>A novel cyanobacterial geosmin producer, revising GeoA distribution and dispersion patterns in Bacteria.</title>
        <authorList>
            <person name="Churro C."/>
            <person name="Semedo-Aguiar A.P."/>
            <person name="Silva A.D."/>
            <person name="Pereira-Leal J.B."/>
            <person name="Leite R.B."/>
        </authorList>
    </citation>
    <scope>NUCLEOTIDE SEQUENCE [LARGE SCALE GENOMIC DNA]</scope>
    <source>
        <strain evidence="2 3">IPMA8</strain>
    </source>
</reference>
<dbReference type="Proteomes" id="UP000702425">
    <property type="component" value="Unassembled WGS sequence"/>
</dbReference>
<keyword evidence="3" id="KW-1185">Reference proteome</keyword>